<accession>A0A6D2HUJ3</accession>
<protein>
    <recommendedName>
        <fullName evidence="5">UDP-glycosyltransferases domain-containing protein</fullName>
    </recommendedName>
</protein>
<keyword evidence="4" id="KW-1185">Reference proteome</keyword>
<dbReference type="PANTHER" id="PTHR48046">
    <property type="entry name" value="UDP-GLYCOSYLTRANSFERASE 72E1"/>
    <property type="match status" value="1"/>
</dbReference>
<dbReference type="OrthoDB" id="5835829at2759"/>
<keyword evidence="1" id="KW-0328">Glycosyltransferase</keyword>
<evidence type="ECO:0000256" key="1">
    <source>
        <dbReference type="ARBA" id="ARBA00022676"/>
    </source>
</evidence>
<dbReference type="AlphaFoldDB" id="A0A6D2HUJ3"/>
<dbReference type="EMBL" id="CACVBM020000444">
    <property type="protein sequence ID" value="CAA7019405.1"/>
    <property type="molecule type" value="Genomic_DNA"/>
</dbReference>
<dbReference type="PANTHER" id="PTHR48046:SF7">
    <property type="entry name" value="UDP-GLYCOSYLTRANSFERASE 72E1"/>
    <property type="match status" value="1"/>
</dbReference>
<dbReference type="Gene3D" id="3.40.50.2000">
    <property type="entry name" value="Glycogen Phosphorylase B"/>
    <property type="match status" value="1"/>
</dbReference>
<dbReference type="FunFam" id="3.40.50.2000:FF:000431">
    <property type="entry name" value="UDP-glycosyltransferase 90A1"/>
    <property type="match status" value="1"/>
</dbReference>
<evidence type="ECO:0000313" key="4">
    <source>
        <dbReference type="Proteomes" id="UP000467841"/>
    </source>
</evidence>
<gene>
    <name evidence="3" type="ORF">MERR_LOCUS6640</name>
</gene>
<keyword evidence="2" id="KW-0808">Transferase</keyword>
<dbReference type="InterPro" id="IPR002213">
    <property type="entry name" value="UDP_glucos_trans"/>
</dbReference>
<proteinExistence type="predicted"/>
<dbReference type="SUPFAM" id="SSF53756">
    <property type="entry name" value="UDP-Glycosyltransferase/glycogen phosphorylase"/>
    <property type="match status" value="1"/>
</dbReference>
<dbReference type="Pfam" id="PF00201">
    <property type="entry name" value="UDPGT"/>
    <property type="match status" value="1"/>
</dbReference>
<comment type="caution">
    <text evidence="3">The sequence shown here is derived from an EMBL/GenBank/DDBJ whole genome shotgun (WGS) entry which is preliminary data.</text>
</comment>
<evidence type="ECO:0008006" key="5">
    <source>
        <dbReference type="Google" id="ProtNLM"/>
    </source>
</evidence>
<sequence>MLLAHKAVGGFLTHCGWNSILESVVSGVPMIAWPLFGDQKMNATLLNEELGIAVRSKELPWEGVIPRTEVGVLVRRIMVEEEGCEMRKKVKKLRDTAEKSAHGSLSKVAEECEHLLDQEGTARGA</sequence>
<reference evidence="3" key="1">
    <citation type="submission" date="2020-01" db="EMBL/GenBank/DDBJ databases">
        <authorList>
            <person name="Mishra B."/>
        </authorList>
    </citation>
    <scope>NUCLEOTIDE SEQUENCE [LARGE SCALE GENOMIC DNA]</scope>
</reference>
<name>A0A6D2HUJ3_9BRAS</name>
<evidence type="ECO:0000313" key="3">
    <source>
        <dbReference type="EMBL" id="CAA7019405.1"/>
    </source>
</evidence>
<dbReference type="CDD" id="cd03784">
    <property type="entry name" value="GT1_Gtf-like"/>
    <property type="match status" value="1"/>
</dbReference>
<dbReference type="GO" id="GO:0047209">
    <property type="term" value="F:coniferyl-alcohol glucosyltransferase activity"/>
    <property type="evidence" value="ECO:0007669"/>
    <property type="project" value="TreeGrafter"/>
</dbReference>
<organism evidence="3 4">
    <name type="scientific">Microthlaspi erraticum</name>
    <dbReference type="NCBI Taxonomy" id="1685480"/>
    <lineage>
        <taxon>Eukaryota</taxon>
        <taxon>Viridiplantae</taxon>
        <taxon>Streptophyta</taxon>
        <taxon>Embryophyta</taxon>
        <taxon>Tracheophyta</taxon>
        <taxon>Spermatophyta</taxon>
        <taxon>Magnoliopsida</taxon>
        <taxon>eudicotyledons</taxon>
        <taxon>Gunneridae</taxon>
        <taxon>Pentapetalae</taxon>
        <taxon>rosids</taxon>
        <taxon>malvids</taxon>
        <taxon>Brassicales</taxon>
        <taxon>Brassicaceae</taxon>
        <taxon>Coluteocarpeae</taxon>
        <taxon>Microthlaspi</taxon>
    </lineage>
</organism>
<evidence type="ECO:0000256" key="2">
    <source>
        <dbReference type="ARBA" id="ARBA00022679"/>
    </source>
</evidence>
<dbReference type="Proteomes" id="UP000467841">
    <property type="component" value="Unassembled WGS sequence"/>
</dbReference>